<gene>
    <name evidence="1" type="ORF">HME7025_00074</name>
</gene>
<protein>
    <submittedName>
        <fullName evidence="1">Uncharacterized protein</fullName>
    </submittedName>
</protein>
<keyword evidence="2" id="KW-1185">Reference proteome</keyword>
<dbReference type="KEGG" id="psez:HME7025_00074"/>
<organism evidence="1 2">
    <name type="scientific">Aquirufa nivalisilvae</name>
    <dbReference type="NCBI Taxonomy" id="2516557"/>
    <lineage>
        <taxon>Bacteria</taxon>
        <taxon>Pseudomonadati</taxon>
        <taxon>Bacteroidota</taxon>
        <taxon>Cytophagia</taxon>
        <taxon>Cytophagales</taxon>
        <taxon>Flectobacillaceae</taxon>
        <taxon>Aquirufa</taxon>
    </lineage>
</organism>
<reference evidence="2" key="1">
    <citation type="submission" date="2018-05" db="EMBL/GenBank/DDBJ databases">
        <title>Pseudarcicella sp. HME7025 Genome sequencing and assembly.</title>
        <authorList>
            <person name="Kim H."/>
            <person name="Kang H."/>
            <person name="Joh K."/>
        </authorList>
    </citation>
    <scope>NUCLEOTIDE SEQUENCE [LARGE SCALE GENOMIC DNA]</scope>
    <source>
        <strain evidence="2">HME7025</strain>
    </source>
</reference>
<dbReference type="RefSeq" id="WP_109321738.1">
    <property type="nucleotide sequence ID" value="NZ_CP029346.1"/>
</dbReference>
<sequence length="101" mass="11715">MSNPKYTPMQILRDNIKREIINTMDTKNLERGVAYLIVLKMIEGDSLGKPLLEQEIECLERAYQFGINTPDLINEAESYCDLTFTLVPIFKQLEKNDLFLT</sequence>
<dbReference type="AlphaFoldDB" id="A0A2S2DRM7"/>
<evidence type="ECO:0000313" key="1">
    <source>
        <dbReference type="EMBL" id="AWL07959.1"/>
    </source>
</evidence>
<proteinExistence type="predicted"/>
<evidence type="ECO:0000313" key="2">
    <source>
        <dbReference type="Proteomes" id="UP000245468"/>
    </source>
</evidence>
<accession>A0A2S2DRM7</accession>
<dbReference type="EMBL" id="CP029346">
    <property type="protein sequence ID" value="AWL07959.1"/>
    <property type="molecule type" value="Genomic_DNA"/>
</dbReference>
<dbReference type="Proteomes" id="UP000245468">
    <property type="component" value="Chromosome"/>
</dbReference>
<name>A0A2S2DRM7_9BACT</name>